<accession>F0ZES5</accession>
<evidence type="ECO:0000313" key="1">
    <source>
        <dbReference type="EMBL" id="EGC37544.1"/>
    </source>
</evidence>
<reference evidence="2" key="1">
    <citation type="journal article" date="2011" name="Genome Biol.">
        <title>Comparative genomics of the social amoebae Dictyostelium discoideum and Dictyostelium purpureum.</title>
        <authorList>
            <consortium name="US DOE Joint Genome Institute (JGI-PGF)"/>
            <person name="Sucgang R."/>
            <person name="Kuo A."/>
            <person name="Tian X."/>
            <person name="Salerno W."/>
            <person name="Parikh A."/>
            <person name="Feasley C.L."/>
            <person name="Dalin E."/>
            <person name="Tu H."/>
            <person name="Huang E."/>
            <person name="Barry K."/>
            <person name="Lindquist E."/>
            <person name="Shapiro H."/>
            <person name="Bruce D."/>
            <person name="Schmutz J."/>
            <person name="Salamov A."/>
            <person name="Fey P."/>
            <person name="Gaudet P."/>
            <person name="Anjard C."/>
            <person name="Babu M.M."/>
            <person name="Basu S."/>
            <person name="Bushmanova Y."/>
            <person name="van der Wel H."/>
            <person name="Katoh-Kurasawa M."/>
            <person name="Dinh C."/>
            <person name="Coutinho P.M."/>
            <person name="Saito T."/>
            <person name="Elias M."/>
            <person name="Schaap P."/>
            <person name="Kay R.R."/>
            <person name="Henrissat B."/>
            <person name="Eichinger L."/>
            <person name="Rivero F."/>
            <person name="Putnam N.H."/>
            <person name="West C.M."/>
            <person name="Loomis W.F."/>
            <person name="Chisholm R.L."/>
            <person name="Shaulsky G."/>
            <person name="Strassmann J.E."/>
            <person name="Queller D.C."/>
            <person name="Kuspa A."/>
            <person name="Grigoriev I.V."/>
        </authorList>
    </citation>
    <scope>NUCLEOTIDE SEQUENCE [LARGE SCALE GENOMIC DNA]</scope>
    <source>
        <strain evidence="2">QSDP1</strain>
    </source>
</reference>
<keyword evidence="2" id="KW-1185">Reference proteome</keyword>
<dbReference type="PANTHER" id="PTHR32052">
    <property type="entry name" value="ANKYRIN REPEAT-CONTAINING PROTEIN"/>
    <property type="match status" value="1"/>
</dbReference>
<dbReference type="VEuPathDB" id="AmoebaDB:DICPUDRAFT_76834"/>
<protein>
    <submittedName>
        <fullName evidence="1">Uncharacterized protein</fullName>
    </submittedName>
</protein>
<dbReference type="AlphaFoldDB" id="F0ZES5"/>
<dbReference type="PANTHER" id="PTHR32052:SF10">
    <property type="entry name" value="ANKYRIN REPEAT-CONTAINING PROTEIN"/>
    <property type="match status" value="1"/>
</dbReference>
<dbReference type="RefSeq" id="XP_003285935.1">
    <property type="nucleotide sequence ID" value="XM_003285887.1"/>
</dbReference>
<dbReference type="EMBL" id="GL870997">
    <property type="protein sequence ID" value="EGC37544.1"/>
    <property type="molecule type" value="Genomic_DNA"/>
</dbReference>
<dbReference type="Proteomes" id="UP000001064">
    <property type="component" value="Unassembled WGS sequence"/>
</dbReference>
<dbReference type="SUPFAM" id="SSF140860">
    <property type="entry name" value="Pseudo ankyrin repeat-like"/>
    <property type="match status" value="1"/>
</dbReference>
<dbReference type="InParanoid" id="F0ZES5"/>
<dbReference type="KEGG" id="dpp:DICPUDRAFT_76834"/>
<name>F0ZES5_DICPU</name>
<gene>
    <name evidence="1" type="ORF">DICPUDRAFT_76834</name>
</gene>
<organism evidence="1 2">
    <name type="scientific">Dictyostelium purpureum</name>
    <name type="common">Slime mold</name>
    <dbReference type="NCBI Taxonomy" id="5786"/>
    <lineage>
        <taxon>Eukaryota</taxon>
        <taxon>Amoebozoa</taxon>
        <taxon>Evosea</taxon>
        <taxon>Eumycetozoa</taxon>
        <taxon>Dictyostelia</taxon>
        <taxon>Dictyosteliales</taxon>
        <taxon>Dictyosteliaceae</taxon>
        <taxon>Dictyostelium</taxon>
    </lineage>
</organism>
<sequence>MNLVSLYNRRRYVQSDRLPVRGYYDMEFKFIVENKYYSVLIDLFKQTHINYETGEIINDNPRLHFSEEDLKESFKDLIIDLSKSSTLETAAASSYPKEEIDELFKKFYYFNRKYLNTCQFKDIPIKSLDQNQTIQHQQQQQLKKIRQQQMPLYRLQQLQQEAQVVNIIKVQNLDLLELSIFYSNYQFFRVIWDGYYCNCTLDPLKKSKYVDWCLMNGDVELLDYLFNKLSFKEFDRKNALQYACISENRENTLRYLFNIMDFKTIQIHVELQSCILYKIMQIDHTLYKQLHGCLPIDSFKSPLELLNLSNNLPFKQFLNLNLNLNLNNPSFKSTLTQILNFDSANVNCNGNNSIYFNSLNSSCNNISNNRLIKNFKSLFKVVQQPTLSSSCTTTISFDKLNFNSFNIKREVKRYYIYYNLLNQNSLETNLILLKFIFKFINKYQEYQLIDHLLYPDKYSYLNNTFLSNQYKLSLNNQSSRPKRNSKYNLGDDDPNIYFLKKVVPVYACCHTELFIHLYNNKRNEFNWSHKNISIKTVTSQNLQLIKFLYENDIFIFRGVLDNTEINSLPMVEYLVSKGFPFTKESFFNSLKDNNLELFRFYIDHSNDYHKQFIYSSINSFYSLISDNLFILKQLNDYIQDLTLEESKFCTTVVNSLRSRLIVPKYLKINN</sequence>
<evidence type="ECO:0000313" key="2">
    <source>
        <dbReference type="Proteomes" id="UP000001064"/>
    </source>
</evidence>
<dbReference type="GeneID" id="10499655"/>
<proteinExistence type="predicted"/>